<dbReference type="PANTHER" id="PTHR36582:SF2">
    <property type="entry name" value="ANTITOXIN PARD"/>
    <property type="match status" value="1"/>
</dbReference>
<dbReference type="Gene3D" id="6.10.10.120">
    <property type="entry name" value="Antitoxin ParD1-like"/>
    <property type="match status" value="1"/>
</dbReference>
<comment type="caution">
    <text evidence="3">The sequence shown here is derived from an EMBL/GenBank/DDBJ whole genome shotgun (WGS) entry which is preliminary data.</text>
</comment>
<protein>
    <submittedName>
        <fullName evidence="3">Transcriptional regulator</fullName>
    </submittedName>
</protein>
<dbReference type="Proteomes" id="UP000321749">
    <property type="component" value="Unassembled WGS sequence"/>
</dbReference>
<dbReference type="PANTHER" id="PTHR36582">
    <property type="entry name" value="ANTITOXIN PARD"/>
    <property type="match status" value="1"/>
</dbReference>
<organism evidence="3 4">
    <name type="scientific">Agrococcus baldri</name>
    <dbReference type="NCBI Taxonomy" id="153730"/>
    <lineage>
        <taxon>Bacteria</taxon>
        <taxon>Bacillati</taxon>
        <taxon>Actinomycetota</taxon>
        <taxon>Actinomycetes</taxon>
        <taxon>Micrococcales</taxon>
        <taxon>Microbacteriaceae</taxon>
        <taxon>Agrococcus</taxon>
    </lineage>
</organism>
<gene>
    <name evidence="3" type="ORF">ABA31_26960</name>
</gene>
<dbReference type="NCBIfam" id="TIGR02606">
    <property type="entry name" value="antidote_CC2985"/>
    <property type="match status" value="1"/>
</dbReference>
<evidence type="ECO:0000256" key="2">
    <source>
        <dbReference type="ARBA" id="ARBA00022649"/>
    </source>
</evidence>
<dbReference type="EMBL" id="BJUU01000025">
    <property type="protein sequence ID" value="GEK81345.1"/>
    <property type="molecule type" value="Genomic_DNA"/>
</dbReference>
<sequence>MVTRNVVLTEHQHQLVQGWVESGKYQNASEALRAGLRLLEQEDRERTARLAALTEAARIGWSDLTAGRFDDIADADLDDYLEQLGSRARRPSE</sequence>
<dbReference type="Pfam" id="PF03693">
    <property type="entry name" value="ParD_antitoxin"/>
    <property type="match status" value="1"/>
</dbReference>
<dbReference type="InterPro" id="IPR022789">
    <property type="entry name" value="ParD"/>
</dbReference>
<dbReference type="InterPro" id="IPR038296">
    <property type="entry name" value="ParD_sf"/>
</dbReference>
<dbReference type="SUPFAM" id="SSF47598">
    <property type="entry name" value="Ribbon-helix-helix"/>
    <property type="match status" value="1"/>
</dbReference>
<reference evidence="3 4" key="1">
    <citation type="submission" date="2019-07" db="EMBL/GenBank/DDBJ databases">
        <title>Whole genome shotgun sequence of Agrococcus baldri NBRC 103055.</title>
        <authorList>
            <person name="Hosoyama A."/>
            <person name="Uohara A."/>
            <person name="Ohji S."/>
            <person name="Ichikawa N."/>
        </authorList>
    </citation>
    <scope>NUCLEOTIDE SEQUENCE [LARGE SCALE GENOMIC DNA]</scope>
    <source>
        <strain evidence="3 4">NBRC 103055</strain>
    </source>
</reference>
<evidence type="ECO:0000313" key="4">
    <source>
        <dbReference type="Proteomes" id="UP000321749"/>
    </source>
</evidence>
<dbReference type="GO" id="GO:0006355">
    <property type="term" value="P:regulation of DNA-templated transcription"/>
    <property type="evidence" value="ECO:0007669"/>
    <property type="project" value="InterPro"/>
</dbReference>
<keyword evidence="4" id="KW-1185">Reference proteome</keyword>
<evidence type="ECO:0000313" key="3">
    <source>
        <dbReference type="EMBL" id="GEK81345.1"/>
    </source>
</evidence>
<dbReference type="RefSeq" id="WP_146796726.1">
    <property type="nucleotide sequence ID" value="NZ_BJUU01000025.1"/>
</dbReference>
<keyword evidence="2" id="KW-1277">Toxin-antitoxin system</keyword>
<dbReference type="InterPro" id="IPR010985">
    <property type="entry name" value="Ribbon_hlx_hlx"/>
</dbReference>
<comment type="similarity">
    <text evidence="1">Belongs to the ParD antitoxin family.</text>
</comment>
<accession>A0AA87UTC5</accession>
<dbReference type="AlphaFoldDB" id="A0AA87UTC5"/>
<name>A0AA87UTC5_9MICO</name>
<proteinExistence type="inferred from homology"/>
<evidence type="ECO:0000256" key="1">
    <source>
        <dbReference type="ARBA" id="ARBA00008580"/>
    </source>
</evidence>